<feature type="compositionally biased region" description="Polar residues" evidence="1">
    <location>
        <begin position="189"/>
        <end position="198"/>
    </location>
</feature>
<protein>
    <submittedName>
        <fullName evidence="2">Uncharacterized protein</fullName>
    </submittedName>
</protein>
<sequence>MVRLFYELGADISLKQAFLSSIPASLEGAAERLLQARGKRVIDCTVGEIQQEIHVALEDACMKKQAIEEVLKGDKSMEKACKRPELYIKRSSKDKDCSCPTKKKKHYKKWRMSKARSRRYFGKKWKYLRKKRREFERIIYENNGVVPQVIWPPGHITMEWDYQEDYQRTWPSLEQALKEYNEDNPLPPTVSQDQQSPNPLSPPYSQDPYSSDPEALMQLENLMQLDLNPPTAAQAQSNSTAQQAAQANDQAGPSGTAIFHDLDNWPQPVLPTQSHARELWDDDLTVEDINWALHKIRDK</sequence>
<feature type="compositionally biased region" description="Low complexity" evidence="1">
    <location>
        <begin position="231"/>
        <end position="251"/>
    </location>
</feature>
<dbReference type="PANTHER" id="PTHR48435">
    <property type="entry name" value="POLYPROTEIN"/>
    <property type="match status" value="1"/>
</dbReference>
<evidence type="ECO:0000256" key="1">
    <source>
        <dbReference type="SAM" id="MobiDB-lite"/>
    </source>
</evidence>
<feature type="region of interest" description="Disordered" evidence="1">
    <location>
        <begin position="231"/>
        <end position="265"/>
    </location>
</feature>
<gene>
    <name evidence="2" type="ORF">CDL15_Pgr018431</name>
</gene>
<proteinExistence type="predicted"/>
<name>A0A218X0J7_PUNGR</name>
<dbReference type="Proteomes" id="UP000197138">
    <property type="component" value="Unassembled WGS sequence"/>
</dbReference>
<dbReference type="AlphaFoldDB" id="A0A218X0J7"/>
<organism evidence="2 3">
    <name type="scientific">Punica granatum</name>
    <name type="common">Pomegranate</name>
    <dbReference type="NCBI Taxonomy" id="22663"/>
    <lineage>
        <taxon>Eukaryota</taxon>
        <taxon>Viridiplantae</taxon>
        <taxon>Streptophyta</taxon>
        <taxon>Embryophyta</taxon>
        <taxon>Tracheophyta</taxon>
        <taxon>Spermatophyta</taxon>
        <taxon>Magnoliopsida</taxon>
        <taxon>eudicotyledons</taxon>
        <taxon>Gunneridae</taxon>
        <taxon>Pentapetalae</taxon>
        <taxon>rosids</taxon>
        <taxon>malvids</taxon>
        <taxon>Myrtales</taxon>
        <taxon>Lythraceae</taxon>
        <taxon>Punica</taxon>
    </lineage>
</organism>
<comment type="caution">
    <text evidence="2">The sequence shown here is derived from an EMBL/GenBank/DDBJ whole genome shotgun (WGS) entry which is preliminary data.</text>
</comment>
<evidence type="ECO:0000313" key="3">
    <source>
        <dbReference type="Proteomes" id="UP000197138"/>
    </source>
</evidence>
<feature type="region of interest" description="Disordered" evidence="1">
    <location>
        <begin position="181"/>
        <end position="212"/>
    </location>
</feature>
<reference evidence="3" key="1">
    <citation type="journal article" date="2017" name="Plant J.">
        <title>The pomegranate (Punica granatum L.) genome and the genomics of punicalagin biosynthesis.</title>
        <authorList>
            <person name="Qin G."/>
            <person name="Xu C."/>
            <person name="Ming R."/>
            <person name="Tang H."/>
            <person name="Guyot R."/>
            <person name="Kramer E.M."/>
            <person name="Hu Y."/>
            <person name="Yi X."/>
            <person name="Qi Y."/>
            <person name="Xu X."/>
            <person name="Gao Z."/>
            <person name="Pan H."/>
            <person name="Jian J."/>
            <person name="Tian Y."/>
            <person name="Yue Z."/>
            <person name="Xu Y."/>
        </authorList>
    </citation>
    <scope>NUCLEOTIDE SEQUENCE [LARGE SCALE GENOMIC DNA]</scope>
    <source>
        <strain evidence="3">cv. Dabenzi</strain>
    </source>
</reference>
<accession>A0A218X0J7</accession>
<dbReference type="InterPro" id="IPR053098">
    <property type="entry name" value="Petuviruses_polyprotein"/>
</dbReference>
<evidence type="ECO:0000313" key="2">
    <source>
        <dbReference type="EMBL" id="OWM77862.1"/>
    </source>
</evidence>
<feature type="compositionally biased region" description="Low complexity" evidence="1">
    <location>
        <begin position="203"/>
        <end position="212"/>
    </location>
</feature>
<dbReference type="PANTHER" id="PTHR48435:SF1">
    <property type="entry name" value="POLYPROTEIN"/>
    <property type="match status" value="1"/>
</dbReference>
<dbReference type="EMBL" id="MTKT01002507">
    <property type="protein sequence ID" value="OWM77862.1"/>
    <property type="molecule type" value="Genomic_DNA"/>
</dbReference>